<reference evidence="6 7" key="1">
    <citation type="submission" date="2019-02" db="EMBL/GenBank/DDBJ databases">
        <title>Draft genome sequence of Amycolatopsis sp. 8-3EHSu isolated from roots of Suaeda maritima.</title>
        <authorList>
            <person name="Duangmal K."/>
            <person name="Chantavorakit T."/>
        </authorList>
    </citation>
    <scope>NUCLEOTIDE SEQUENCE [LARGE SCALE GENOMIC DNA]</scope>
    <source>
        <strain evidence="6 7">8-3EHSu</strain>
    </source>
</reference>
<dbReference type="InterPro" id="IPR005471">
    <property type="entry name" value="Tscrpt_reg_IclR_N"/>
</dbReference>
<dbReference type="OrthoDB" id="4924204at2"/>
<evidence type="ECO:0000313" key="6">
    <source>
        <dbReference type="EMBL" id="RZQ60826.1"/>
    </source>
</evidence>
<dbReference type="InterPro" id="IPR036388">
    <property type="entry name" value="WH-like_DNA-bd_sf"/>
</dbReference>
<gene>
    <name evidence="6" type="ORF">EWH70_27375</name>
</gene>
<dbReference type="PANTHER" id="PTHR30136:SF24">
    <property type="entry name" value="HTH-TYPE TRANSCRIPTIONAL REPRESSOR ALLR"/>
    <property type="match status" value="1"/>
</dbReference>
<dbReference type="InterPro" id="IPR029016">
    <property type="entry name" value="GAF-like_dom_sf"/>
</dbReference>
<dbReference type="Pfam" id="PF09339">
    <property type="entry name" value="HTH_IclR"/>
    <property type="match status" value="1"/>
</dbReference>
<dbReference type="InterPro" id="IPR050707">
    <property type="entry name" value="HTH_MetabolicPath_Reg"/>
</dbReference>
<dbReference type="InterPro" id="IPR014757">
    <property type="entry name" value="Tscrpt_reg_IclR_C"/>
</dbReference>
<name>A0A4Q7J2N9_9PSEU</name>
<keyword evidence="1" id="KW-0805">Transcription regulation</keyword>
<dbReference type="Gene3D" id="1.10.10.10">
    <property type="entry name" value="Winged helix-like DNA-binding domain superfamily/Winged helix DNA-binding domain"/>
    <property type="match status" value="1"/>
</dbReference>
<keyword evidence="3" id="KW-0804">Transcription</keyword>
<dbReference type="SUPFAM" id="SSF46785">
    <property type="entry name" value="Winged helix' DNA-binding domain"/>
    <property type="match status" value="1"/>
</dbReference>
<evidence type="ECO:0000259" key="4">
    <source>
        <dbReference type="PROSITE" id="PS51077"/>
    </source>
</evidence>
<evidence type="ECO:0000256" key="3">
    <source>
        <dbReference type="ARBA" id="ARBA00023163"/>
    </source>
</evidence>
<keyword evidence="7" id="KW-1185">Reference proteome</keyword>
<feature type="domain" description="HTH iclR-type" evidence="4">
    <location>
        <begin position="6"/>
        <end position="69"/>
    </location>
</feature>
<organism evidence="6 7">
    <name type="scientific">Amycolatopsis suaedae</name>
    <dbReference type="NCBI Taxonomy" id="2510978"/>
    <lineage>
        <taxon>Bacteria</taxon>
        <taxon>Bacillati</taxon>
        <taxon>Actinomycetota</taxon>
        <taxon>Actinomycetes</taxon>
        <taxon>Pseudonocardiales</taxon>
        <taxon>Pseudonocardiaceae</taxon>
        <taxon>Amycolatopsis</taxon>
    </lineage>
</organism>
<feature type="domain" description="IclR-ED" evidence="5">
    <location>
        <begin position="70"/>
        <end position="251"/>
    </location>
</feature>
<sequence>MTSEGLSSVQRAISVLDALGDESLERTGVVQIARHLGREKTQISRTLKVLDEAGLVERDPDTLEYRLGWRLFTLAARASDRRLLAAAPGALRELVATVHERAHLSVRNADEALTVTSENPRRAVQTGGWIGRTTPLLCTSAGRALLFDTPDDEVVELFESTRHAEAGPKAPRTARECLDRLRRARKLGYALADEELEAGLVGAAAPVRDFSGAIVGAVNVSAPRYRTGRRLPAIGRAVMVAAQQLTERLRGKSTG</sequence>
<evidence type="ECO:0000256" key="2">
    <source>
        <dbReference type="ARBA" id="ARBA00023125"/>
    </source>
</evidence>
<comment type="caution">
    <text evidence="6">The sequence shown here is derived from an EMBL/GenBank/DDBJ whole genome shotgun (WGS) entry which is preliminary data.</text>
</comment>
<accession>A0A4Q7J2N9</accession>
<proteinExistence type="predicted"/>
<dbReference type="RefSeq" id="WP_130478399.1">
    <property type="nucleotide sequence ID" value="NZ_SFCC01000015.1"/>
</dbReference>
<evidence type="ECO:0000256" key="1">
    <source>
        <dbReference type="ARBA" id="ARBA00023015"/>
    </source>
</evidence>
<protein>
    <submittedName>
        <fullName evidence="6">IclR family transcriptional regulator</fullName>
    </submittedName>
</protein>
<dbReference type="GO" id="GO:0003677">
    <property type="term" value="F:DNA binding"/>
    <property type="evidence" value="ECO:0007669"/>
    <property type="project" value="UniProtKB-KW"/>
</dbReference>
<evidence type="ECO:0000259" key="5">
    <source>
        <dbReference type="PROSITE" id="PS51078"/>
    </source>
</evidence>
<dbReference type="GO" id="GO:0003700">
    <property type="term" value="F:DNA-binding transcription factor activity"/>
    <property type="evidence" value="ECO:0007669"/>
    <property type="project" value="TreeGrafter"/>
</dbReference>
<dbReference type="Pfam" id="PF01614">
    <property type="entry name" value="IclR_C"/>
    <property type="match status" value="1"/>
</dbReference>
<dbReference type="PANTHER" id="PTHR30136">
    <property type="entry name" value="HELIX-TURN-HELIX TRANSCRIPTIONAL REGULATOR, ICLR FAMILY"/>
    <property type="match status" value="1"/>
</dbReference>
<dbReference type="GO" id="GO:0045892">
    <property type="term" value="P:negative regulation of DNA-templated transcription"/>
    <property type="evidence" value="ECO:0007669"/>
    <property type="project" value="TreeGrafter"/>
</dbReference>
<keyword evidence="2" id="KW-0238">DNA-binding</keyword>
<dbReference type="PROSITE" id="PS51078">
    <property type="entry name" value="ICLR_ED"/>
    <property type="match status" value="1"/>
</dbReference>
<dbReference type="SUPFAM" id="SSF55781">
    <property type="entry name" value="GAF domain-like"/>
    <property type="match status" value="1"/>
</dbReference>
<dbReference type="EMBL" id="SFCC01000015">
    <property type="protein sequence ID" value="RZQ60826.1"/>
    <property type="molecule type" value="Genomic_DNA"/>
</dbReference>
<dbReference type="AlphaFoldDB" id="A0A4Q7J2N9"/>
<dbReference type="InterPro" id="IPR036390">
    <property type="entry name" value="WH_DNA-bd_sf"/>
</dbReference>
<dbReference type="SMART" id="SM00346">
    <property type="entry name" value="HTH_ICLR"/>
    <property type="match status" value="1"/>
</dbReference>
<dbReference type="Gene3D" id="3.30.450.40">
    <property type="match status" value="1"/>
</dbReference>
<dbReference type="PROSITE" id="PS51077">
    <property type="entry name" value="HTH_ICLR"/>
    <property type="match status" value="1"/>
</dbReference>
<evidence type="ECO:0000313" key="7">
    <source>
        <dbReference type="Proteomes" id="UP000292003"/>
    </source>
</evidence>
<dbReference type="Proteomes" id="UP000292003">
    <property type="component" value="Unassembled WGS sequence"/>
</dbReference>